<dbReference type="Gene3D" id="3.30.70.100">
    <property type="match status" value="1"/>
</dbReference>
<dbReference type="RefSeq" id="WP_075635821.1">
    <property type="nucleotide sequence ID" value="NZ_MKIO01000034.1"/>
</dbReference>
<dbReference type="SUPFAM" id="SSF54909">
    <property type="entry name" value="Dimeric alpha+beta barrel"/>
    <property type="match status" value="1"/>
</dbReference>
<dbReference type="InterPro" id="IPR009799">
    <property type="entry name" value="EthD_dom"/>
</dbReference>
<evidence type="ECO:0000313" key="2">
    <source>
        <dbReference type="EMBL" id="OLP54395.1"/>
    </source>
</evidence>
<evidence type="ECO:0000313" key="3">
    <source>
        <dbReference type="Proteomes" id="UP000186143"/>
    </source>
</evidence>
<sequence>MSVSTASSPSVGAEAGAAPLTVLFSFLSRADSTPRDQRSRAAGHLVGLDGNPLADPSANAFEPDPNINFEHWGEYWRKVHGVRFLHPDEADDRKSIDLLLRYDQIQRLAPGPASLNPPPYRPPLDSRGQLFDTIIGHVQPYRRPQWDGVAYLNFASLDDLAAVLGSERVRRKILPEDQAIFRDLAPLLACQFIILPNTAGNDAITLVKTHVQRDGLDRQAFQRLWLHEHAKVVLRQPDTSRLVRRYVQLHNIGPVIEGEPFYHPATSRIDGVTVMSFASMKDAEYFLLSDGYAEIEQAERSITVADAGEYWTGVTFSVVDRLTPERATSREA</sequence>
<dbReference type="Proteomes" id="UP000186143">
    <property type="component" value="Unassembled WGS sequence"/>
</dbReference>
<dbReference type="Pfam" id="PF07110">
    <property type="entry name" value="EthD"/>
    <property type="match status" value="1"/>
</dbReference>
<evidence type="ECO:0000259" key="1">
    <source>
        <dbReference type="Pfam" id="PF07110"/>
    </source>
</evidence>
<feature type="domain" description="EthD" evidence="1">
    <location>
        <begin position="213"/>
        <end position="295"/>
    </location>
</feature>
<dbReference type="EMBL" id="MKIO01000034">
    <property type="protein sequence ID" value="OLP54395.1"/>
    <property type="molecule type" value="Genomic_DNA"/>
</dbReference>
<dbReference type="InterPro" id="IPR011008">
    <property type="entry name" value="Dimeric_a/b-barrel"/>
</dbReference>
<dbReference type="GO" id="GO:0016491">
    <property type="term" value="F:oxidoreductase activity"/>
    <property type="evidence" value="ECO:0007669"/>
    <property type="project" value="InterPro"/>
</dbReference>
<protein>
    <recommendedName>
        <fullName evidence="1">EthD domain-containing protein</fullName>
    </recommendedName>
</protein>
<dbReference type="STRING" id="1672749.BJF92_19345"/>
<gene>
    <name evidence="2" type="ORF">BJF92_19345</name>
</gene>
<proteinExistence type="predicted"/>
<name>A0A1Q9AGQ6_9HYPH</name>
<accession>A0A1Q9AGQ6</accession>
<reference evidence="2 3" key="1">
    <citation type="submission" date="2016-09" db="EMBL/GenBank/DDBJ databases">
        <title>Rhizobium sp. nov., a novel species isolated from the rice rhizosphere.</title>
        <authorList>
            <person name="Zhao J."/>
            <person name="Zhang X."/>
        </authorList>
    </citation>
    <scope>NUCLEOTIDE SEQUENCE [LARGE SCALE GENOMIC DNA]</scope>
    <source>
        <strain evidence="2 3">MH17</strain>
    </source>
</reference>
<comment type="caution">
    <text evidence="2">The sequence shown here is derived from an EMBL/GenBank/DDBJ whole genome shotgun (WGS) entry which is preliminary data.</text>
</comment>
<organism evidence="2 3">
    <name type="scientific">Xaviernesmea rhizosphaerae</name>
    <dbReference type="NCBI Taxonomy" id="1672749"/>
    <lineage>
        <taxon>Bacteria</taxon>
        <taxon>Pseudomonadati</taxon>
        <taxon>Pseudomonadota</taxon>
        <taxon>Alphaproteobacteria</taxon>
        <taxon>Hyphomicrobiales</taxon>
        <taxon>Rhizobiaceae</taxon>
        <taxon>Rhizobium/Agrobacterium group</taxon>
        <taxon>Xaviernesmea</taxon>
    </lineage>
</organism>
<dbReference type="AlphaFoldDB" id="A0A1Q9AGQ6"/>
<dbReference type="OrthoDB" id="6778120at2"/>